<dbReference type="Proteomes" id="UP001254759">
    <property type="component" value="Unassembled WGS sequence"/>
</dbReference>
<proteinExistence type="inferred from homology"/>
<comment type="caution">
    <text evidence="3">The sequence shown here is derived from an EMBL/GenBank/DDBJ whole genome shotgun (WGS) entry which is preliminary data.</text>
</comment>
<dbReference type="Pfam" id="PF00722">
    <property type="entry name" value="Glyco_hydro_16"/>
    <property type="match status" value="1"/>
</dbReference>
<organism evidence="3 4">
    <name type="scientific">Pseudoxanthomonas sacheonensis</name>
    <dbReference type="NCBI Taxonomy" id="443615"/>
    <lineage>
        <taxon>Bacteria</taxon>
        <taxon>Pseudomonadati</taxon>
        <taxon>Pseudomonadota</taxon>
        <taxon>Gammaproteobacteria</taxon>
        <taxon>Lysobacterales</taxon>
        <taxon>Lysobacteraceae</taxon>
        <taxon>Pseudoxanthomonas</taxon>
    </lineage>
</organism>
<dbReference type="Gene3D" id="2.60.120.200">
    <property type="match status" value="1"/>
</dbReference>
<dbReference type="InterPro" id="IPR013320">
    <property type="entry name" value="ConA-like_dom_sf"/>
</dbReference>
<accession>A0ABU1RX60</accession>
<keyword evidence="4" id="KW-1185">Reference proteome</keyword>
<evidence type="ECO:0000313" key="4">
    <source>
        <dbReference type="Proteomes" id="UP001254759"/>
    </source>
</evidence>
<feature type="domain" description="GH16" evidence="2">
    <location>
        <begin position="44"/>
        <end position="289"/>
    </location>
</feature>
<dbReference type="RefSeq" id="WP_310094607.1">
    <property type="nucleotide sequence ID" value="NZ_JAVDTT010000003.1"/>
</dbReference>
<dbReference type="PANTHER" id="PTHR10963:SF55">
    <property type="entry name" value="GLYCOSIDE HYDROLASE FAMILY 16 PROTEIN"/>
    <property type="match status" value="1"/>
</dbReference>
<protein>
    <submittedName>
        <fullName evidence="3">Beta-glucanase (GH16 family)</fullName>
    </submittedName>
</protein>
<dbReference type="PANTHER" id="PTHR10963">
    <property type="entry name" value="GLYCOSYL HYDROLASE-RELATED"/>
    <property type="match status" value="1"/>
</dbReference>
<reference evidence="3 4" key="1">
    <citation type="submission" date="2023-07" db="EMBL/GenBank/DDBJ databases">
        <title>Sorghum-associated microbial communities from plants grown in Nebraska, USA.</title>
        <authorList>
            <person name="Schachtman D."/>
        </authorList>
    </citation>
    <scope>NUCLEOTIDE SEQUENCE [LARGE SCALE GENOMIC DNA]</scope>
    <source>
        <strain evidence="3 4">BE107</strain>
    </source>
</reference>
<dbReference type="SUPFAM" id="SSF49899">
    <property type="entry name" value="Concanavalin A-like lectins/glucanases"/>
    <property type="match status" value="1"/>
</dbReference>
<dbReference type="InterPro" id="IPR000757">
    <property type="entry name" value="Beta-glucanase-like"/>
</dbReference>
<dbReference type="PROSITE" id="PS51762">
    <property type="entry name" value="GH16_2"/>
    <property type="match status" value="1"/>
</dbReference>
<comment type="similarity">
    <text evidence="1">Belongs to the glycosyl hydrolase 16 family.</text>
</comment>
<dbReference type="CDD" id="cd08023">
    <property type="entry name" value="GH16_laminarinase_like"/>
    <property type="match status" value="1"/>
</dbReference>
<dbReference type="EMBL" id="JAVDTT010000003">
    <property type="protein sequence ID" value="MDR6842510.1"/>
    <property type="molecule type" value="Genomic_DNA"/>
</dbReference>
<sequence length="289" mass="32587">MKRTRQMLDGLIVLIAVQAMPCLALQKSGSDAPAVALPKIAVDKDWTFEATPAWQDEFDYTGAPDPARWGYDIGGHGWGNNELQYYTDSTDNASVADGVLTITARKEKKEGRDYTSARVISKGKGDFLYGRFEIRAKLPSGKGTWPALWMLPTDQAYGGWPKSGEIDIMEHVGYDPNRVHITMHTEAYYFQINTQKTATKVIDRAMSQFHLYRVDWTPDAIRGYIDDALVLEFPNEGKGHKVWPFDQRFHLLLNIAVGGDWGGKEGVDETIFPASMQVDYVRVYKLVDR</sequence>
<evidence type="ECO:0000313" key="3">
    <source>
        <dbReference type="EMBL" id="MDR6842510.1"/>
    </source>
</evidence>
<dbReference type="InterPro" id="IPR050546">
    <property type="entry name" value="Glycosyl_Hydrlase_16"/>
</dbReference>
<name>A0ABU1RX60_9GAMM</name>
<evidence type="ECO:0000259" key="2">
    <source>
        <dbReference type="PROSITE" id="PS51762"/>
    </source>
</evidence>
<evidence type="ECO:0000256" key="1">
    <source>
        <dbReference type="ARBA" id="ARBA00006865"/>
    </source>
</evidence>
<gene>
    <name evidence="3" type="ORF">J2W94_002804</name>
</gene>